<sequence>MLVVTLLALIGVLWVVKLYTGFSLLNALLGRLFGGKIRIKSASFRGRFEGIEVSLPNGWNLLVNSLRITFFPTDFSKPLLISLHDVRVTGSTIEKEQADEDAPDAPPAPPQLAARRLQRLQSLAQYVAISIDCVTVFYLDSRAAAMLHATLDVLRLEAFRGPRQWQAECSIRLLHGKALHRSSGPSPAPPPPLAEFSLGASLSLDSELNAVNLTLEEPFVSISHRALELCSTLELSRGKEKRKGGEEEEERERRLLGNLNVVLSSFAFRYAAEIDGTSRGLSLTTGRSQLTRQGDDCRLQVDDAAVAETGRKTVVRSASITVDLKMSQSAASSPIQREKKRQLEARVETAGATVVCSVSDVLQWQTHAAGLMEMRKRRMKREERKGKEEERHGSHSVPWSTSLFLMVDVNHLDCTLIGLDGREWVAVAKVIAITKREHSTEVEFDEVWVTRSGRVPTRGVHEWGEVLSIGTAIVELSTPPSGPCTLIVAADDGKIEWSEDILQQLQQL</sequence>
<proteinExistence type="predicted"/>
<name>A0AAN5I6H9_9BILA</name>
<dbReference type="InterPro" id="IPR045167">
    <property type="entry name" value="Hobbit"/>
</dbReference>
<evidence type="ECO:0000313" key="2">
    <source>
        <dbReference type="Proteomes" id="UP001328107"/>
    </source>
</evidence>
<dbReference type="PANTHER" id="PTHR15678:SF6">
    <property type="entry name" value="BRIDGE-LIKE LIPID TRANSFER PROTEIN FAMILY MEMBER 2"/>
    <property type="match status" value="1"/>
</dbReference>
<dbReference type="Proteomes" id="UP001328107">
    <property type="component" value="Unassembled WGS sequence"/>
</dbReference>
<accession>A0AAN5I6H9</accession>
<reference evidence="2" key="1">
    <citation type="submission" date="2022-10" db="EMBL/GenBank/DDBJ databases">
        <title>Genome assembly of Pristionchus species.</title>
        <authorList>
            <person name="Yoshida K."/>
            <person name="Sommer R.J."/>
        </authorList>
    </citation>
    <scope>NUCLEOTIDE SEQUENCE [LARGE SCALE GENOMIC DNA]</scope>
    <source>
        <strain evidence="2">RS5460</strain>
    </source>
</reference>
<organism evidence="1 2">
    <name type="scientific">Pristionchus mayeri</name>
    <dbReference type="NCBI Taxonomy" id="1317129"/>
    <lineage>
        <taxon>Eukaryota</taxon>
        <taxon>Metazoa</taxon>
        <taxon>Ecdysozoa</taxon>
        <taxon>Nematoda</taxon>
        <taxon>Chromadorea</taxon>
        <taxon>Rhabditida</taxon>
        <taxon>Rhabditina</taxon>
        <taxon>Diplogasteromorpha</taxon>
        <taxon>Diplogasteroidea</taxon>
        <taxon>Neodiplogasteridae</taxon>
        <taxon>Pristionchus</taxon>
    </lineage>
</organism>
<keyword evidence="2" id="KW-1185">Reference proteome</keyword>
<feature type="non-terminal residue" evidence="1">
    <location>
        <position position="508"/>
    </location>
</feature>
<protein>
    <submittedName>
        <fullName evidence="1">Uncharacterized protein</fullName>
    </submittedName>
</protein>
<dbReference type="PANTHER" id="PTHR15678">
    <property type="entry name" value="ANTIGEN MLAA-22-RELATED"/>
    <property type="match status" value="1"/>
</dbReference>
<gene>
    <name evidence="1" type="ORF">PMAYCL1PPCAC_24552</name>
</gene>
<evidence type="ECO:0000313" key="1">
    <source>
        <dbReference type="EMBL" id="GMR54357.1"/>
    </source>
</evidence>
<comment type="caution">
    <text evidence="1">The sequence shown here is derived from an EMBL/GenBank/DDBJ whole genome shotgun (WGS) entry which is preliminary data.</text>
</comment>
<dbReference type="AlphaFoldDB" id="A0AAN5I6H9"/>
<dbReference type="EMBL" id="BTRK01000005">
    <property type="protein sequence ID" value="GMR54357.1"/>
    <property type="molecule type" value="Genomic_DNA"/>
</dbReference>